<dbReference type="EMBL" id="FMIC01000002">
    <property type="protein sequence ID" value="SCL70268.1"/>
    <property type="molecule type" value="Genomic_DNA"/>
</dbReference>
<dbReference type="InterPro" id="IPR042098">
    <property type="entry name" value="TauD-like_sf"/>
</dbReference>
<organism evidence="7 9">
    <name type="scientific">Micromonospora peucetia</name>
    <dbReference type="NCBI Taxonomy" id="47871"/>
    <lineage>
        <taxon>Bacteria</taxon>
        <taxon>Bacillati</taxon>
        <taxon>Actinomycetota</taxon>
        <taxon>Actinomycetes</taxon>
        <taxon>Micromonosporales</taxon>
        <taxon>Micromonosporaceae</taxon>
        <taxon>Micromonospora</taxon>
    </lineage>
</organism>
<dbReference type="RefSeq" id="WP_091630287.1">
    <property type="nucleotide sequence ID" value="NZ_CP109071.1"/>
</dbReference>
<dbReference type="PANTHER" id="PTHR10696:SF56">
    <property type="entry name" value="TAUD_TFDA-LIKE DOMAIN-CONTAINING PROTEIN"/>
    <property type="match status" value="1"/>
</dbReference>
<dbReference type="Proteomes" id="UP000199343">
    <property type="component" value="Unassembled WGS sequence"/>
</dbReference>
<comment type="cofactor">
    <cofactor evidence="1">
        <name>Fe(2+)</name>
        <dbReference type="ChEBI" id="CHEBI:29033"/>
    </cofactor>
</comment>
<dbReference type="GO" id="GO:0051213">
    <property type="term" value="F:dioxygenase activity"/>
    <property type="evidence" value="ECO:0007669"/>
    <property type="project" value="UniProtKB-KW"/>
</dbReference>
<evidence type="ECO:0000313" key="7">
    <source>
        <dbReference type="EMBL" id="SCL70268.1"/>
    </source>
</evidence>
<feature type="region of interest" description="Disordered" evidence="5">
    <location>
        <begin position="1"/>
        <end position="20"/>
    </location>
</feature>
<keyword evidence="3" id="KW-0408">Iron</keyword>
<evidence type="ECO:0000256" key="4">
    <source>
        <dbReference type="ARBA" id="ARBA00023194"/>
    </source>
</evidence>
<evidence type="ECO:0000313" key="10">
    <source>
        <dbReference type="Proteomes" id="UP001334804"/>
    </source>
</evidence>
<reference evidence="8 10" key="2">
    <citation type="submission" date="2022-10" db="EMBL/GenBank/DDBJ databases">
        <title>The complete genomes of actinobacterial strains from the NBC collection.</title>
        <authorList>
            <person name="Joergensen T.S."/>
            <person name="Alvarez Arevalo M."/>
            <person name="Sterndorff E.B."/>
            <person name="Faurdal D."/>
            <person name="Vuksanovic O."/>
            <person name="Mourched A.-S."/>
            <person name="Charusanti P."/>
            <person name="Shaw S."/>
            <person name="Blin K."/>
            <person name="Weber T."/>
        </authorList>
    </citation>
    <scope>NUCLEOTIDE SEQUENCE [LARGE SCALE GENOMIC DNA]</scope>
    <source>
        <strain evidence="8 10">NBC 01809</strain>
    </source>
</reference>
<evidence type="ECO:0000256" key="3">
    <source>
        <dbReference type="ARBA" id="ARBA00023004"/>
    </source>
</evidence>
<keyword evidence="10" id="KW-1185">Reference proteome</keyword>
<proteinExistence type="predicted"/>
<dbReference type="PANTHER" id="PTHR10696">
    <property type="entry name" value="GAMMA-BUTYROBETAINE HYDROXYLASE-RELATED"/>
    <property type="match status" value="1"/>
</dbReference>
<protein>
    <submittedName>
        <fullName evidence="8">TauD/TfdA family dioxygenase</fullName>
    </submittedName>
    <submittedName>
        <fullName evidence="7">Taurine dioxygenase, alpha-ketoglutarate-dependent</fullName>
    </submittedName>
</protein>
<evidence type="ECO:0000313" key="9">
    <source>
        <dbReference type="Proteomes" id="UP000199343"/>
    </source>
</evidence>
<feature type="domain" description="TauD/TfdA-like" evidence="6">
    <location>
        <begin position="36"/>
        <end position="314"/>
    </location>
</feature>
<dbReference type="STRING" id="47871.GA0070608_4284"/>
<dbReference type="EMBL" id="CP109071">
    <property type="protein sequence ID" value="WSA31271.1"/>
    <property type="molecule type" value="Genomic_DNA"/>
</dbReference>
<evidence type="ECO:0000259" key="6">
    <source>
        <dbReference type="Pfam" id="PF02668"/>
    </source>
</evidence>
<evidence type="ECO:0000256" key="2">
    <source>
        <dbReference type="ARBA" id="ARBA00023002"/>
    </source>
</evidence>
<evidence type="ECO:0000313" key="8">
    <source>
        <dbReference type="EMBL" id="WSA31271.1"/>
    </source>
</evidence>
<dbReference type="GO" id="GO:0017000">
    <property type="term" value="P:antibiotic biosynthetic process"/>
    <property type="evidence" value="ECO:0007669"/>
    <property type="project" value="UniProtKB-KW"/>
</dbReference>
<dbReference type="Pfam" id="PF02668">
    <property type="entry name" value="TauD"/>
    <property type="match status" value="1"/>
</dbReference>
<gene>
    <name evidence="7" type="ORF">GA0070608_4284</name>
    <name evidence="8" type="ORF">OIE14_24500</name>
</gene>
<evidence type="ECO:0000256" key="5">
    <source>
        <dbReference type="SAM" id="MobiDB-lite"/>
    </source>
</evidence>
<keyword evidence="2" id="KW-0560">Oxidoreductase</keyword>
<name>A0A1C6VV85_9ACTN</name>
<sequence length="334" mass="36922">MSTPRMTVPPLPRGPAEKPLPFVLTAGTPGEPIGGLLAAGRATIRARLREHGAVLLRGFDIGGVDGFEGVVRVLSGEPLGYAERSSPRSTIQGRVYTSTDFPSAEEIFLHNENSYQADWPMALYFYCLRTPATMGATPLADTRLVRQSIDPAVRAEFIARGWLVVRNFHEGFGVPWQQAFNTDDRDEVSRYCARSGIEVEWTGSGLCTRARRDAVHRHPGTGELLWFNHVTFFHVTTLAEEVCAGLRELFDETELPTNTYYGDGGRIPDDVVAHLRDCYRRAQRRFDWQRDDVLVVDNMLAAHAREAFTGDRRIAVAMAEPYSAALAAAGTAPG</sequence>
<keyword evidence="4" id="KW-0045">Antibiotic biosynthesis</keyword>
<evidence type="ECO:0000256" key="1">
    <source>
        <dbReference type="ARBA" id="ARBA00001954"/>
    </source>
</evidence>
<dbReference type="SUPFAM" id="SSF51197">
    <property type="entry name" value="Clavaminate synthase-like"/>
    <property type="match status" value="1"/>
</dbReference>
<dbReference type="InterPro" id="IPR003819">
    <property type="entry name" value="TauD/TfdA-like"/>
</dbReference>
<reference evidence="7 9" key="1">
    <citation type="submission" date="2016-06" db="EMBL/GenBank/DDBJ databases">
        <authorList>
            <person name="Kjaerup R.B."/>
            <person name="Dalgaard T.S."/>
            <person name="Juul-Madsen H.R."/>
        </authorList>
    </citation>
    <scope>NUCLEOTIDE SEQUENCE [LARGE SCALE GENOMIC DNA]</scope>
    <source>
        <strain evidence="7 9">DSM 43363</strain>
    </source>
</reference>
<dbReference type="Proteomes" id="UP001334804">
    <property type="component" value="Chromosome"/>
</dbReference>
<dbReference type="Gene3D" id="3.60.130.10">
    <property type="entry name" value="Clavaminate synthase-like"/>
    <property type="match status" value="1"/>
</dbReference>
<accession>A0A1C6VV85</accession>
<dbReference type="AlphaFoldDB" id="A0A1C6VV85"/>
<dbReference type="InterPro" id="IPR050411">
    <property type="entry name" value="AlphaKG_dependent_hydroxylases"/>
</dbReference>
<keyword evidence="7" id="KW-0223">Dioxygenase</keyword>
<dbReference type="OrthoDB" id="9769888at2"/>